<gene>
    <name evidence="3" type="ORF">E5676_scaffold155G00150</name>
    <name evidence="2" type="ORF">E6C27_scaffold57G00220</name>
</gene>
<reference evidence="4 5" key="1">
    <citation type="submission" date="2019-08" db="EMBL/GenBank/DDBJ databases">
        <title>Draft genome sequences of two oriental melons (Cucumis melo L. var makuwa).</title>
        <authorList>
            <person name="Kwon S.-Y."/>
        </authorList>
    </citation>
    <scope>NUCLEOTIDE SEQUENCE [LARGE SCALE GENOMIC DNA]</scope>
    <source>
        <strain evidence="5">cv. Chang Bougi</strain>
        <strain evidence="4">cv. SW 3</strain>
        <tissue evidence="2">Leaf</tissue>
    </source>
</reference>
<feature type="region of interest" description="Disordered" evidence="1">
    <location>
        <begin position="125"/>
        <end position="146"/>
    </location>
</feature>
<protein>
    <submittedName>
        <fullName evidence="2">Uncharacterized protein</fullName>
    </submittedName>
</protein>
<organism evidence="2 4">
    <name type="scientific">Cucumis melo var. makuwa</name>
    <name type="common">Oriental melon</name>
    <dbReference type="NCBI Taxonomy" id="1194695"/>
    <lineage>
        <taxon>Eukaryota</taxon>
        <taxon>Viridiplantae</taxon>
        <taxon>Streptophyta</taxon>
        <taxon>Embryophyta</taxon>
        <taxon>Tracheophyta</taxon>
        <taxon>Spermatophyta</taxon>
        <taxon>Magnoliopsida</taxon>
        <taxon>eudicotyledons</taxon>
        <taxon>Gunneridae</taxon>
        <taxon>Pentapetalae</taxon>
        <taxon>rosids</taxon>
        <taxon>fabids</taxon>
        <taxon>Cucurbitales</taxon>
        <taxon>Cucurbitaceae</taxon>
        <taxon>Benincaseae</taxon>
        <taxon>Cucumis</taxon>
    </lineage>
</organism>
<evidence type="ECO:0000313" key="2">
    <source>
        <dbReference type="EMBL" id="KAA0034985.1"/>
    </source>
</evidence>
<name>A0A5A7T0J4_CUCMM</name>
<dbReference type="EMBL" id="SSTE01020204">
    <property type="protein sequence ID" value="KAA0034985.1"/>
    <property type="molecule type" value="Genomic_DNA"/>
</dbReference>
<proteinExistence type="predicted"/>
<evidence type="ECO:0000313" key="4">
    <source>
        <dbReference type="Proteomes" id="UP000321393"/>
    </source>
</evidence>
<comment type="caution">
    <text evidence="2">The sequence shown here is derived from an EMBL/GenBank/DDBJ whole genome shotgun (WGS) entry which is preliminary data.</text>
</comment>
<sequence>MISERYIEETLDDRALDGTLAEGTAVDYNAATLVSSSLLLLMLGSAPPWMSGSDPSPHALQLVPAPSLYEPSSAFTQSIHAPPTLVQSTIVVLVAPPPTRKKHNGKLIPVCEHCKKHWHTKEQRLKLHGRPPRGKKRLSNNKQNTRRAYVSEFASPSQHPRLTTLGVIVHSGLELEEDDWHCLAQ</sequence>
<accession>A0A5A7T0J4</accession>
<dbReference type="Proteomes" id="UP000321947">
    <property type="component" value="Unassembled WGS sequence"/>
</dbReference>
<dbReference type="AlphaFoldDB" id="A0A5A7T0J4"/>
<evidence type="ECO:0000313" key="5">
    <source>
        <dbReference type="Proteomes" id="UP000321947"/>
    </source>
</evidence>
<feature type="compositionally biased region" description="Basic residues" evidence="1">
    <location>
        <begin position="126"/>
        <end position="139"/>
    </location>
</feature>
<evidence type="ECO:0000313" key="3">
    <source>
        <dbReference type="EMBL" id="TYK02327.1"/>
    </source>
</evidence>
<dbReference type="EMBL" id="SSTD01015655">
    <property type="protein sequence ID" value="TYK02327.1"/>
    <property type="molecule type" value="Genomic_DNA"/>
</dbReference>
<dbReference type="OrthoDB" id="1746033at2759"/>
<evidence type="ECO:0000256" key="1">
    <source>
        <dbReference type="SAM" id="MobiDB-lite"/>
    </source>
</evidence>
<dbReference type="Proteomes" id="UP000321393">
    <property type="component" value="Unassembled WGS sequence"/>
</dbReference>